<dbReference type="AlphaFoldDB" id="A0A315Y162"/>
<name>A0A315Y162_RUMFL</name>
<organism evidence="1 2">
    <name type="scientific">Ruminococcus flavefaciens</name>
    <dbReference type="NCBI Taxonomy" id="1265"/>
    <lineage>
        <taxon>Bacteria</taxon>
        <taxon>Bacillati</taxon>
        <taxon>Bacillota</taxon>
        <taxon>Clostridia</taxon>
        <taxon>Eubacteriales</taxon>
        <taxon>Oscillospiraceae</taxon>
        <taxon>Ruminococcus</taxon>
    </lineage>
</organism>
<accession>A0A315Y162</accession>
<gene>
    <name evidence="1" type="ORF">IE37_01473</name>
</gene>
<protein>
    <submittedName>
        <fullName evidence="1">Uncharacterized protein</fullName>
    </submittedName>
</protein>
<evidence type="ECO:0000313" key="2">
    <source>
        <dbReference type="Proteomes" id="UP000245720"/>
    </source>
</evidence>
<dbReference type="EMBL" id="QGDI01000005">
    <property type="protein sequence ID" value="PWJ12976.1"/>
    <property type="molecule type" value="Genomic_DNA"/>
</dbReference>
<dbReference type="Proteomes" id="UP000245720">
    <property type="component" value="Unassembled WGS sequence"/>
</dbReference>
<proteinExistence type="predicted"/>
<sequence>MPALLFYARYIMGGIISVLKKCFHYRFGKAVFSTENRCITQNLFSTL</sequence>
<reference evidence="1 2" key="1">
    <citation type="submission" date="2018-05" db="EMBL/GenBank/DDBJ databases">
        <title>The Hungate 1000. A catalogue of reference genomes from the rumen microbiome.</title>
        <authorList>
            <person name="Kelly W."/>
        </authorList>
    </citation>
    <scope>NUCLEOTIDE SEQUENCE [LARGE SCALE GENOMIC DNA]</scope>
    <source>
        <strain evidence="1 2">SAb67</strain>
    </source>
</reference>
<evidence type="ECO:0000313" key="1">
    <source>
        <dbReference type="EMBL" id="PWJ12976.1"/>
    </source>
</evidence>
<comment type="caution">
    <text evidence="1">The sequence shown here is derived from an EMBL/GenBank/DDBJ whole genome shotgun (WGS) entry which is preliminary data.</text>
</comment>